<gene>
    <name evidence="12" type="ORF">APZ18_08940</name>
</gene>
<evidence type="ECO:0000313" key="13">
    <source>
        <dbReference type="Proteomes" id="UP000050833"/>
    </source>
</evidence>
<evidence type="ECO:0000256" key="1">
    <source>
        <dbReference type="ARBA" id="ARBA00001614"/>
    </source>
</evidence>
<dbReference type="InterPro" id="IPR014718">
    <property type="entry name" value="GH-type_carb-bd"/>
</dbReference>
<accession>A0AAW3JPZ0</accession>
<dbReference type="EC" id="5.1.3.3" evidence="4 8"/>
<dbReference type="Pfam" id="PF01263">
    <property type="entry name" value="Aldose_epim"/>
    <property type="match status" value="1"/>
</dbReference>
<dbReference type="NCBIfam" id="NF008277">
    <property type="entry name" value="PRK11055.1"/>
    <property type="match status" value="1"/>
</dbReference>
<evidence type="ECO:0000256" key="8">
    <source>
        <dbReference type="PIRNR" id="PIRNR005096"/>
    </source>
</evidence>
<evidence type="ECO:0000256" key="3">
    <source>
        <dbReference type="ARBA" id="ARBA00006206"/>
    </source>
</evidence>
<dbReference type="PANTHER" id="PTHR10091:SF0">
    <property type="entry name" value="GALACTOSE MUTAROTASE"/>
    <property type="match status" value="1"/>
</dbReference>
<dbReference type="CDD" id="cd09019">
    <property type="entry name" value="galactose_mutarotase_like"/>
    <property type="match status" value="1"/>
</dbReference>
<keyword evidence="6 8" id="KW-0413">Isomerase</keyword>
<comment type="pathway">
    <text evidence="2 8">Carbohydrate metabolism; hexose metabolism.</text>
</comment>
<dbReference type="InterPro" id="IPR008183">
    <property type="entry name" value="Aldose_1/G6P_1-epimerase"/>
</dbReference>
<evidence type="ECO:0000256" key="7">
    <source>
        <dbReference type="ARBA" id="ARBA00023277"/>
    </source>
</evidence>
<evidence type="ECO:0000256" key="9">
    <source>
        <dbReference type="PIRSR" id="PIRSR005096-1"/>
    </source>
</evidence>
<feature type="binding site" evidence="10">
    <location>
        <position position="254"/>
    </location>
    <ligand>
        <name>beta-D-galactose</name>
        <dbReference type="ChEBI" id="CHEBI:27667"/>
    </ligand>
</feature>
<feature type="binding site" evidence="11">
    <location>
        <begin position="80"/>
        <end position="81"/>
    </location>
    <ligand>
        <name>beta-D-galactose</name>
        <dbReference type="ChEBI" id="CHEBI:27667"/>
    </ligand>
</feature>
<proteinExistence type="inferred from homology"/>
<evidence type="ECO:0000256" key="11">
    <source>
        <dbReference type="PIRSR" id="PIRSR005096-3"/>
    </source>
</evidence>
<evidence type="ECO:0000256" key="2">
    <source>
        <dbReference type="ARBA" id="ARBA00005028"/>
    </source>
</evidence>
<organism evidence="12 13">
    <name type="scientific">Butyribacter intestini</name>
    <dbReference type="NCBI Taxonomy" id="1703332"/>
    <lineage>
        <taxon>Bacteria</taxon>
        <taxon>Bacillati</taxon>
        <taxon>Bacillota</taxon>
        <taxon>Clostridia</taxon>
        <taxon>Lachnospirales</taxon>
        <taxon>Lachnospiraceae</taxon>
        <taxon>Butyribacter</taxon>
    </lineage>
</organism>
<dbReference type="SUPFAM" id="SSF74650">
    <property type="entry name" value="Galactose mutarotase-like"/>
    <property type="match status" value="1"/>
</dbReference>
<evidence type="ECO:0000256" key="5">
    <source>
        <dbReference type="ARBA" id="ARBA00014165"/>
    </source>
</evidence>
<keyword evidence="13" id="KW-1185">Reference proteome</keyword>
<dbReference type="GO" id="GO:0033499">
    <property type="term" value="P:galactose catabolic process via UDP-galactose, Leloir pathway"/>
    <property type="evidence" value="ECO:0007669"/>
    <property type="project" value="TreeGrafter"/>
</dbReference>
<reference evidence="12 13" key="1">
    <citation type="submission" date="2015-10" db="EMBL/GenBank/DDBJ databases">
        <title>Butyribacter intestini gen. nov., sp. nov., a butyric acid-producing bacterium of the family Lachnospiraceae isolated from the human faeces.</title>
        <authorList>
            <person name="Zou Y."/>
            <person name="Xue W."/>
            <person name="Luo G."/>
            <person name="Lv M."/>
        </authorList>
    </citation>
    <scope>NUCLEOTIDE SEQUENCE [LARGE SCALE GENOMIC DNA]</scope>
    <source>
        <strain evidence="12 13">TF01-11</strain>
    </source>
</reference>
<feature type="active site" description="Proton donor" evidence="9">
    <location>
        <position position="180"/>
    </location>
</feature>
<dbReference type="InterPro" id="IPR047215">
    <property type="entry name" value="Galactose_mutarotase-like"/>
</dbReference>
<dbReference type="PANTHER" id="PTHR10091">
    <property type="entry name" value="ALDOSE-1-EPIMERASE"/>
    <property type="match status" value="1"/>
</dbReference>
<dbReference type="GO" id="GO:0004034">
    <property type="term" value="F:aldose 1-epimerase activity"/>
    <property type="evidence" value="ECO:0007669"/>
    <property type="project" value="UniProtKB-EC"/>
</dbReference>
<dbReference type="InterPro" id="IPR011013">
    <property type="entry name" value="Gal_mutarotase_sf_dom"/>
</dbReference>
<evidence type="ECO:0000313" key="12">
    <source>
        <dbReference type="EMBL" id="KQC84841.1"/>
    </source>
</evidence>
<feature type="active site" description="Proton acceptor" evidence="9">
    <location>
        <position position="319"/>
    </location>
</feature>
<evidence type="ECO:0000256" key="10">
    <source>
        <dbReference type="PIRSR" id="PIRSR005096-2"/>
    </source>
</evidence>
<comment type="similarity">
    <text evidence="3 8">Belongs to the aldose epimerase family.</text>
</comment>
<name>A0AAW3JPZ0_9FIRM</name>
<dbReference type="Proteomes" id="UP000050833">
    <property type="component" value="Unassembled WGS sequence"/>
</dbReference>
<dbReference type="InterPro" id="IPR015443">
    <property type="entry name" value="Aldose_1-epimerase"/>
</dbReference>
<dbReference type="AlphaFoldDB" id="A0AAW3JPZ0"/>
<keyword evidence="7 8" id="KW-0119">Carbohydrate metabolism</keyword>
<dbReference type="PROSITE" id="PS00545">
    <property type="entry name" value="ALDOSE_1_EPIMERASE"/>
    <property type="match status" value="1"/>
</dbReference>
<dbReference type="Gene3D" id="2.70.98.10">
    <property type="match status" value="1"/>
</dbReference>
<dbReference type="RefSeq" id="WP_022014724.1">
    <property type="nucleotide sequence ID" value="NZ_DBGBRS010000133.1"/>
</dbReference>
<dbReference type="GO" id="GO:0030246">
    <property type="term" value="F:carbohydrate binding"/>
    <property type="evidence" value="ECO:0007669"/>
    <property type="project" value="InterPro"/>
</dbReference>
<dbReference type="GO" id="GO:0006006">
    <property type="term" value="P:glucose metabolic process"/>
    <property type="evidence" value="ECO:0007669"/>
    <property type="project" value="TreeGrafter"/>
</dbReference>
<comment type="catalytic activity">
    <reaction evidence="1 8">
        <text>alpha-D-glucose = beta-D-glucose</text>
        <dbReference type="Rhea" id="RHEA:10264"/>
        <dbReference type="ChEBI" id="CHEBI:15903"/>
        <dbReference type="ChEBI" id="CHEBI:17925"/>
        <dbReference type="EC" id="5.1.3.3"/>
    </reaction>
</comment>
<dbReference type="InterPro" id="IPR018052">
    <property type="entry name" value="Ald1_epimerase_CS"/>
</dbReference>
<evidence type="ECO:0000256" key="6">
    <source>
        <dbReference type="ARBA" id="ARBA00023235"/>
    </source>
</evidence>
<dbReference type="PIRSF" id="PIRSF005096">
    <property type="entry name" value="GALM"/>
    <property type="match status" value="1"/>
</dbReference>
<feature type="binding site" evidence="11">
    <location>
        <begin position="180"/>
        <end position="182"/>
    </location>
    <ligand>
        <name>beta-D-galactose</name>
        <dbReference type="ChEBI" id="CHEBI:27667"/>
    </ligand>
</feature>
<comment type="caution">
    <text evidence="12">The sequence shown here is derived from an EMBL/GenBank/DDBJ whole genome shotgun (WGS) entry which is preliminary data.</text>
</comment>
<protein>
    <recommendedName>
        <fullName evidence="5 8">Aldose 1-epimerase</fullName>
        <ecNumber evidence="4 8">5.1.3.3</ecNumber>
    </recommendedName>
</protein>
<dbReference type="EMBL" id="LLKB01000005">
    <property type="protein sequence ID" value="KQC84841.1"/>
    <property type="molecule type" value="Genomic_DNA"/>
</dbReference>
<sequence>MSISKIKFGVTANGDEVTKYTLKNNNGIEVSFIDLGGVITNLMMPDKDGNIDDIVLGYDTVAEYEVNMPSFGAPLGRYANRVSNAIFTLNGKEYKLDKNESTNCLHGGNTRYNRMMYNAETDVVENGDSITFSRLSPDGEQGFPGNLTVAITYTLNDDNELMIDYYAVGDEDTIVNMTNHSYFNLGKGGHKCKDILDQEITIYADNYTPVNDILVPTGEIKSVEGTALDFRNGKPVREGLGAYDKDEKTVTEYDHNFVLNGDDVCDVAKAAQFVCKETGRMMEVYTDQPGLQLYTAGGLTTENSKDGINYANFCGACFESQNFPNAINTKGFPNAVLKAGDEYTTTTVFRFSII</sequence>
<evidence type="ECO:0000256" key="4">
    <source>
        <dbReference type="ARBA" id="ARBA00013185"/>
    </source>
</evidence>